<dbReference type="Proteomes" id="UP000238823">
    <property type="component" value="Unassembled WGS sequence"/>
</dbReference>
<name>A0A2S9YJ16_9BACT</name>
<dbReference type="GO" id="GO:0046872">
    <property type="term" value="F:metal ion binding"/>
    <property type="evidence" value="ECO:0007669"/>
    <property type="project" value="UniProtKB-KW"/>
</dbReference>
<accession>A0A2S9YJ16</accession>
<dbReference type="PROSITE" id="PS51007">
    <property type="entry name" value="CYTC"/>
    <property type="match status" value="1"/>
</dbReference>
<dbReference type="SUPFAM" id="SSF46626">
    <property type="entry name" value="Cytochrome c"/>
    <property type="match status" value="1"/>
</dbReference>
<dbReference type="Gene3D" id="1.10.760.10">
    <property type="entry name" value="Cytochrome c-like domain"/>
    <property type="match status" value="1"/>
</dbReference>
<sequence length="210" mass="20789">MHRLAIRSLVLAATALLLTTAACDSGEPKADGAKKADGAAEPAKADDGAAEADKADGAAEAGVAAEAGAAGTEPAEATGADAADETDDGGGDETGEAAPAAGEEGGDAPPPADDKPVEKKPAADKAPAVAKIDGKPLFESKCKSCHGIDGAGDTTIGKKVEIPSLVKTKLGQAKIVSTITNGVPDTKMKGYKDKLSKEQIDAVAAYVKKL</sequence>
<dbReference type="InterPro" id="IPR009056">
    <property type="entry name" value="Cyt_c-like_dom"/>
</dbReference>
<evidence type="ECO:0000256" key="2">
    <source>
        <dbReference type="ARBA" id="ARBA00022723"/>
    </source>
</evidence>
<feature type="compositionally biased region" description="Low complexity" evidence="5">
    <location>
        <begin position="58"/>
        <end position="81"/>
    </location>
</feature>
<keyword evidence="2 4" id="KW-0479">Metal-binding</keyword>
<organism evidence="8 9">
    <name type="scientific">Enhygromyxa salina</name>
    <dbReference type="NCBI Taxonomy" id="215803"/>
    <lineage>
        <taxon>Bacteria</taxon>
        <taxon>Pseudomonadati</taxon>
        <taxon>Myxococcota</taxon>
        <taxon>Polyangia</taxon>
        <taxon>Nannocystales</taxon>
        <taxon>Nannocystaceae</taxon>
        <taxon>Enhygromyxa</taxon>
    </lineage>
</organism>
<evidence type="ECO:0000259" key="7">
    <source>
        <dbReference type="PROSITE" id="PS51007"/>
    </source>
</evidence>
<dbReference type="PROSITE" id="PS51257">
    <property type="entry name" value="PROKAR_LIPOPROTEIN"/>
    <property type="match status" value="1"/>
</dbReference>
<evidence type="ECO:0000313" key="9">
    <source>
        <dbReference type="Proteomes" id="UP000238823"/>
    </source>
</evidence>
<dbReference type="OrthoDB" id="9791344at2"/>
<dbReference type="GO" id="GO:0009055">
    <property type="term" value="F:electron transfer activity"/>
    <property type="evidence" value="ECO:0007669"/>
    <property type="project" value="InterPro"/>
</dbReference>
<keyword evidence="6" id="KW-0732">Signal</keyword>
<proteinExistence type="predicted"/>
<keyword evidence="1 4" id="KW-0349">Heme</keyword>
<dbReference type="InterPro" id="IPR036909">
    <property type="entry name" value="Cyt_c-like_dom_sf"/>
</dbReference>
<feature type="domain" description="Cytochrome c" evidence="7">
    <location>
        <begin position="129"/>
        <end position="210"/>
    </location>
</feature>
<evidence type="ECO:0000313" key="8">
    <source>
        <dbReference type="EMBL" id="PRQ05050.1"/>
    </source>
</evidence>
<feature type="region of interest" description="Disordered" evidence="5">
    <location>
        <begin position="24"/>
        <end position="131"/>
    </location>
</feature>
<feature type="compositionally biased region" description="Basic and acidic residues" evidence="5">
    <location>
        <begin position="26"/>
        <end position="57"/>
    </location>
</feature>
<protein>
    <submittedName>
        <fullName evidence="8">Cytochrome c6</fullName>
    </submittedName>
</protein>
<feature type="chain" id="PRO_5015661580" evidence="6">
    <location>
        <begin position="25"/>
        <end position="210"/>
    </location>
</feature>
<evidence type="ECO:0000256" key="6">
    <source>
        <dbReference type="SAM" id="SignalP"/>
    </source>
</evidence>
<feature type="compositionally biased region" description="Basic and acidic residues" evidence="5">
    <location>
        <begin position="112"/>
        <end position="123"/>
    </location>
</feature>
<evidence type="ECO:0000256" key="3">
    <source>
        <dbReference type="ARBA" id="ARBA00023004"/>
    </source>
</evidence>
<dbReference type="AlphaFoldDB" id="A0A2S9YJ16"/>
<feature type="signal peptide" evidence="6">
    <location>
        <begin position="1"/>
        <end position="24"/>
    </location>
</feature>
<evidence type="ECO:0000256" key="4">
    <source>
        <dbReference type="PROSITE-ProRule" id="PRU00433"/>
    </source>
</evidence>
<evidence type="ECO:0000256" key="5">
    <source>
        <dbReference type="SAM" id="MobiDB-lite"/>
    </source>
</evidence>
<reference evidence="8 9" key="1">
    <citation type="submission" date="2018-03" db="EMBL/GenBank/DDBJ databases">
        <title>Draft Genome Sequences of the Obligatory Marine Myxobacteria Enhygromyxa salina SWB007.</title>
        <authorList>
            <person name="Poehlein A."/>
            <person name="Moghaddam J.A."/>
            <person name="Harms H."/>
            <person name="Alanjari M."/>
            <person name="Koenig G.M."/>
            <person name="Daniel R."/>
            <person name="Schaeberle T.F."/>
        </authorList>
    </citation>
    <scope>NUCLEOTIDE SEQUENCE [LARGE SCALE GENOMIC DNA]</scope>
    <source>
        <strain evidence="8 9">SWB007</strain>
    </source>
</reference>
<feature type="compositionally biased region" description="Acidic residues" evidence="5">
    <location>
        <begin position="82"/>
        <end position="95"/>
    </location>
</feature>
<dbReference type="RefSeq" id="WP_106091717.1">
    <property type="nucleotide sequence ID" value="NZ_PVNL01000098.1"/>
</dbReference>
<dbReference type="Pfam" id="PF13442">
    <property type="entry name" value="Cytochrome_CBB3"/>
    <property type="match status" value="1"/>
</dbReference>
<keyword evidence="3 4" id="KW-0408">Iron</keyword>
<evidence type="ECO:0000256" key="1">
    <source>
        <dbReference type="ARBA" id="ARBA00022617"/>
    </source>
</evidence>
<dbReference type="GO" id="GO:0020037">
    <property type="term" value="F:heme binding"/>
    <property type="evidence" value="ECO:0007669"/>
    <property type="project" value="InterPro"/>
</dbReference>
<gene>
    <name evidence="8" type="primary">petJ</name>
    <name evidence="8" type="ORF">ENSA7_48030</name>
</gene>
<dbReference type="EMBL" id="PVNL01000098">
    <property type="protein sequence ID" value="PRQ05050.1"/>
    <property type="molecule type" value="Genomic_DNA"/>
</dbReference>
<comment type="caution">
    <text evidence="8">The sequence shown here is derived from an EMBL/GenBank/DDBJ whole genome shotgun (WGS) entry which is preliminary data.</text>
</comment>